<dbReference type="Proteomes" id="UP000229498">
    <property type="component" value="Unassembled WGS sequence"/>
</dbReference>
<dbReference type="PANTHER" id="PTHR30383:SF24">
    <property type="entry name" value="THIOESTERASE 1_PROTEASE 1_LYSOPHOSPHOLIPASE L1"/>
    <property type="match status" value="1"/>
</dbReference>
<dbReference type="InterPro" id="IPR051532">
    <property type="entry name" value="Ester_Hydrolysis_Enzymes"/>
</dbReference>
<dbReference type="CDD" id="cd01822">
    <property type="entry name" value="Lysophospholipase_L1_like"/>
    <property type="match status" value="1"/>
</dbReference>
<dbReference type="Gene3D" id="3.40.50.1110">
    <property type="entry name" value="SGNH hydrolase"/>
    <property type="match status" value="1"/>
</dbReference>
<dbReference type="Pfam" id="PF13472">
    <property type="entry name" value="Lipase_GDSL_2"/>
    <property type="match status" value="1"/>
</dbReference>
<gene>
    <name evidence="2" type="ORF">CVT23_13900</name>
</gene>
<keyword evidence="3" id="KW-1185">Reference proteome</keyword>
<sequence>MLLLLVTLTIAQPISAAEERRVVMLGDSITAGYGLPQGDALPVRLEKELTDRGLDVAVENAGVSGDTTAGGLSRLDWAVQGAPDLVIVALGGNDGLRGIDPADTRRNMDRIVGRLTERGIPVLVAGMLAPPNMGGDYARAFNAIFPEVAEAHGAAFYPFLLEGVAADPALNQPDGIHPNAEGARLVAERMAEPVARALKGS</sequence>
<proteinExistence type="predicted"/>
<protein>
    <submittedName>
        <fullName evidence="2">Arylesterase</fullName>
    </submittedName>
</protein>
<evidence type="ECO:0000313" key="3">
    <source>
        <dbReference type="Proteomes" id="UP000229498"/>
    </source>
</evidence>
<dbReference type="AlphaFoldDB" id="A0A2M9FZZ3"/>
<dbReference type="OrthoDB" id="9786188at2"/>
<dbReference type="RefSeq" id="WP_109794102.1">
    <property type="nucleotide sequence ID" value="NZ_PHIG01000037.1"/>
</dbReference>
<dbReference type="PANTHER" id="PTHR30383">
    <property type="entry name" value="THIOESTERASE 1/PROTEASE 1/LYSOPHOSPHOLIPASE L1"/>
    <property type="match status" value="1"/>
</dbReference>
<organism evidence="2 3">
    <name type="scientific">Minwuia thermotolerans</name>
    <dbReference type="NCBI Taxonomy" id="2056226"/>
    <lineage>
        <taxon>Bacteria</taxon>
        <taxon>Pseudomonadati</taxon>
        <taxon>Pseudomonadota</taxon>
        <taxon>Alphaproteobacteria</taxon>
        <taxon>Minwuiales</taxon>
        <taxon>Minwuiaceae</taxon>
        <taxon>Minwuia</taxon>
    </lineage>
</organism>
<dbReference type="SUPFAM" id="SSF52266">
    <property type="entry name" value="SGNH hydrolase"/>
    <property type="match status" value="1"/>
</dbReference>
<reference evidence="2 3" key="1">
    <citation type="submission" date="2017-11" db="EMBL/GenBank/DDBJ databases">
        <title>Draft genome sequence of Rhizobiales bacterium SY3-13.</title>
        <authorList>
            <person name="Sun C."/>
        </authorList>
    </citation>
    <scope>NUCLEOTIDE SEQUENCE [LARGE SCALE GENOMIC DNA]</scope>
    <source>
        <strain evidence="2 3">SY3-13</strain>
    </source>
</reference>
<comment type="caution">
    <text evidence="2">The sequence shown here is derived from an EMBL/GenBank/DDBJ whole genome shotgun (WGS) entry which is preliminary data.</text>
</comment>
<feature type="domain" description="SGNH hydrolase-type esterase" evidence="1">
    <location>
        <begin position="25"/>
        <end position="185"/>
    </location>
</feature>
<dbReference type="GO" id="GO:0004622">
    <property type="term" value="F:phosphatidylcholine lysophospholipase activity"/>
    <property type="evidence" value="ECO:0007669"/>
    <property type="project" value="TreeGrafter"/>
</dbReference>
<dbReference type="InterPro" id="IPR013830">
    <property type="entry name" value="SGNH_hydro"/>
</dbReference>
<evidence type="ECO:0000259" key="1">
    <source>
        <dbReference type="Pfam" id="PF13472"/>
    </source>
</evidence>
<dbReference type="InterPro" id="IPR036514">
    <property type="entry name" value="SGNH_hydro_sf"/>
</dbReference>
<dbReference type="EMBL" id="PHIG01000037">
    <property type="protein sequence ID" value="PJK29009.1"/>
    <property type="molecule type" value="Genomic_DNA"/>
</dbReference>
<name>A0A2M9FZZ3_9PROT</name>
<accession>A0A2M9FZZ3</accession>
<evidence type="ECO:0000313" key="2">
    <source>
        <dbReference type="EMBL" id="PJK29009.1"/>
    </source>
</evidence>